<name>A0ABY3GBQ6_9PSED</name>
<gene>
    <name evidence="1" type="ORF">FJD38_22925</name>
</gene>
<organism evidence="1 2">
    <name type="scientific">Pseudomonas saxonica</name>
    <dbReference type="NCBI Taxonomy" id="2600598"/>
    <lineage>
        <taxon>Bacteria</taxon>
        <taxon>Pseudomonadati</taxon>
        <taxon>Pseudomonadota</taxon>
        <taxon>Gammaproteobacteria</taxon>
        <taxon>Pseudomonadales</taxon>
        <taxon>Pseudomonadaceae</taxon>
        <taxon>Pseudomonas</taxon>
    </lineage>
</organism>
<accession>A0ABY3GBQ6</accession>
<sequence length="107" mass="11423">MVGYQKGAKTFITSTYTHGSPGTKEIVNKKISGQPVLVDAQGSDFGEYVLITTANRRSSGQSIKEGSTQKLAYTVKTTENYVYTSRGQHHGFSSAVIPCRTDAGGTA</sequence>
<keyword evidence="2" id="KW-1185">Reference proteome</keyword>
<dbReference type="Proteomes" id="UP000318428">
    <property type="component" value="Unassembled WGS sequence"/>
</dbReference>
<comment type="caution">
    <text evidence="1">The sequence shown here is derived from an EMBL/GenBank/DDBJ whole genome shotgun (WGS) entry which is preliminary data.</text>
</comment>
<reference evidence="1 2" key="1">
    <citation type="submission" date="2019-06" db="EMBL/GenBank/DDBJ databases">
        <title>Pseudomonas bimorpha sp. nov. isolated from bovine raw milk and skim milk concentrate.</title>
        <authorList>
            <person name="Hofmann K."/>
            <person name="Huptas C."/>
            <person name="Doll E."/>
            <person name="Scherer S."/>
            <person name="Wenning M."/>
        </authorList>
    </citation>
    <scope>NUCLEOTIDE SEQUENCE [LARGE SCALE GENOMIC DNA]</scope>
    <source>
        <strain evidence="1 2">DSM 108989</strain>
    </source>
</reference>
<proteinExistence type="predicted"/>
<evidence type="ECO:0000313" key="2">
    <source>
        <dbReference type="Proteomes" id="UP000318428"/>
    </source>
</evidence>
<evidence type="ECO:0000313" key="1">
    <source>
        <dbReference type="EMBL" id="TWR85131.1"/>
    </source>
</evidence>
<protein>
    <submittedName>
        <fullName evidence="1">Uncharacterized protein</fullName>
    </submittedName>
</protein>
<dbReference type="EMBL" id="VFIO01000015">
    <property type="protein sequence ID" value="TWR85131.1"/>
    <property type="molecule type" value="Genomic_DNA"/>
</dbReference>